<evidence type="ECO:0000256" key="1">
    <source>
        <dbReference type="ARBA" id="ARBA00022448"/>
    </source>
</evidence>
<dbReference type="GO" id="GO:0016887">
    <property type="term" value="F:ATP hydrolysis activity"/>
    <property type="evidence" value="ECO:0007669"/>
    <property type="project" value="InterPro"/>
</dbReference>
<dbReference type="InterPro" id="IPR027417">
    <property type="entry name" value="P-loop_NTPase"/>
</dbReference>
<dbReference type="SMART" id="SM00382">
    <property type="entry name" value="AAA"/>
    <property type="match status" value="1"/>
</dbReference>
<dbReference type="GO" id="GO:0055085">
    <property type="term" value="P:transmembrane transport"/>
    <property type="evidence" value="ECO:0007669"/>
    <property type="project" value="InterPro"/>
</dbReference>
<dbReference type="PROSITE" id="PS50893">
    <property type="entry name" value="ABC_TRANSPORTER_2"/>
    <property type="match status" value="1"/>
</dbReference>
<feature type="domain" description="ABC transporter" evidence="4">
    <location>
        <begin position="2"/>
        <end position="234"/>
    </location>
</feature>
<dbReference type="GO" id="GO:0005524">
    <property type="term" value="F:ATP binding"/>
    <property type="evidence" value="ECO:0007669"/>
    <property type="project" value="UniProtKB-KW"/>
</dbReference>
<keyword evidence="3 5" id="KW-0067">ATP-binding</keyword>
<evidence type="ECO:0000259" key="4">
    <source>
        <dbReference type="PROSITE" id="PS50893"/>
    </source>
</evidence>
<dbReference type="InterPro" id="IPR017871">
    <property type="entry name" value="ABC_transporter-like_CS"/>
</dbReference>
<dbReference type="Gene3D" id="3.40.50.300">
    <property type="entry name" value="P-loop containing nucleotide triphosphate hydrolases"/>
    <property type="match status" value="1"/>
</dbReference>
<organism evidence="5 6">
    <name type="scientific">SAR86 cluster bacterium SAR86B</name>
    <dbReference type="NCBI Taxonomy" id="1123867"/>
    <lineage>
        <taxon>Bacteria</taxon>
        <taxon>Pseudomonadati</taxon>
        <taxon>Pseudomonadota</taxon>
        <taxon>Gammaproteobacteria</taxon>
        <taxon>SAR86 cluster</taxon>
    </lineage>
</organism>
<proteinExistence type="predicted"/>
<dbReference type="AlphaFoldDB" id="J5KP89"/>
<dbReference type="InterPro" id="IPR051120">
    <property type="entry name" value="ABC_AA/LPS_Transport"/>
</dbReference>
<evidence type="ECO:0000313" key="5">
    <source>
        <dbReference type="EMBL" id="EJP73576.1"/>
    </source>
</evidence>
<dbReference type="EMBL" id="JH611165">
    <property type="protein sequence ID" value="EJP73576.1"/>
    <property type="molecule type" value="Genomic_DNA"/>
</dbReference>
<keyword evidence="1" id="KW-0813">Transport</keyword>
<dbReference type="InterPro" id="IPR003593">
    <property type="entry name" value="AAA+_ATPase"/>
</dbReference>
<name>J5KP89_9GAMM</name>
<dbReference type="Proteomes" id="UP000010116">
    <property type="component" value="Unassembled WGS sequence"/>
</dbReference>
<dbReference type="PANTHER" id="PTHR45772">
    <property type="entry name" value="CONSERVED COMPONENT OF ABC TRANSPORTER FOR NATURAL AMINO ACIDS-RELATED"/>
    <property type="match status" value="1"/>
</dbReference>
<evidence type="ECO:0000313" key="6">
    <source>
        <dbReference type="Proteomes" id="UP000010116"/>
    </source>
</evidence>
<accession>J5KP89</accession>
<dbReference type="InterPro" id="IPR030921">
    <property type="entry name" value="LPS_export_LptB"/>
</dbReference>
<gene>
    <name evidence="5" type="ORF">NT02SARS_0302</name>
</gene>
<sequence>MFEIKNISKSFNKKIVVNNLSISMNENKIYGLLGPNGAGKTTTFYMIAGLIRSDSGKIIFEDKDISEMPMHKRSLHGIKYLPQEPSIFQDLTVYENLYGLAELSYKTSDQIKEYVEKSIENFNLKKILNLKGRQLSGGQRRKVEIARTLVADPKIILLDEPFAGIDPIAVEDIQSILVNLKNSNIKVLITDHNVREALDICDESFVISEGKIIANGSKENLINDELVKKVYLGKMYN</sequence>
<dbReference type="HOGENOM" id="CLU_000604_1_2_6"/>
<reference evidence="5 6" key="1">
    <citation type="journal article" date="2012" name="ISME J.">
        <title>Genomic insights to SAR86, an abundant and uncultivated marine bacterial lineage.</title>
        <authorList>
            <person name="Dupont C.L."/>
            <person name="Rusch D.B."/>
            <person name="Yooseph S."/>
            <person name="Lombardo M.J."/>
            <person name="Richter R.A."/>
            <person name="Valas R."/>
            <person name="Novotny M."/>
            <person name="Yee-Greenbaum J."/>
            <person name="Selengut J.D."/>
            <person name="Haft D.H."/>
            <person name="Halpern A.L."/>
            <person name="Lasken R.S."/>
            <person name="Nealson K."/>
            <person name="Friedman R."/>
            <person name="Venter J.C."/>
        </authorList>
    </citation>
    <scope>NUCLEOTIDE SEQUENCE [LARGE SCALE GENOMIC DNA]</scope>
</reference>
<dbReference type="SUPFAM" id="SSF52540">
    <property type="entry name" value="P-loop containing nucleoside triphosphate hydrolases"/>
    <property type="match status" value="1"/>
</dbReference>
<dbReference type="PROSITE" id="PS00211">
    <property type="entry name" value="ABC_TRANSPORTER_1"/>
    <property type="match status" value="1"/>
</dbReference>
<evidence type="ECO:0000256" key="2">
    <source>
        <dbReference type="ARBA" id="ARBA00022741"/>
    </source>
</evidence>
<dbReference type="InterPro" id="IPR003439">
    <property type="entry name" value="ABC_transporter-like_ATP-bd"/>
</dbReference>
<dbReference type="NCBIfam" id="TIGR04406">
    <property type="entry name" value="LPS_export_lptB"/>
    <property type="match status" value="1"/>
</dbReference>
<dbReference type="GO" id="GO:0043190">
    <property type="term" value="C:ATP-binding cassette (ABC) transporter complex"/>
    <property type="evidence" value="ECO:0007669"/>
    <property type="project" value="InterPro"/>
</dbReference>
<evidence type="ECO:0000256" key="3">
    <source>
        <dbReference type="ARBA" id="ARBA00022840"/>
    </source>
</evidence>
<keyword evidence="2" id="KW-0547">Nucleotide-binding</keyword>
<dbReference type="Pfam" id="PF00005">
    <property type="entry name" value="ABC_tran"/>
    <property type="match status" value="1"/>
</dbReference>
<dbReference type="PANTHER" id="PTHR45772:SF10">
    <property type="entry name" value="LIPOPOLYSACCHARIDE EXPORT SYSTEM ATP-BINDING PROTEIN LPTB"/>
    <property type="match status" value="1"/>
</dbReference>
<protein>
    <submittedName>
        <fullName evidence="5">Lipopolysaccharide ABC transporter, ATP-binding protein LptB</fullName>
    </submittedName>
</protein>